<evidence type="ECO:0000313" key="1">
    <source>
        <dbReference type="EMBL" id="VCW97426.1"/>
    </source>
</evidence>
<dbReference type="AlphaFoldDB" id="A0A9X9Q214"/>
<keyword evidence="2" id="KW-1185">Reference proteome</keyword>
<organism evidence="1 2">
    <name type="scientific">Gulo gulo</name>
    <name type="common">Wolverine</name>
    <name type="synonym">Gluton</name>
    <dbReference type="NCBI Taxonomy" id="48420"/>
    <lineage>
        <taxon>Eukaryota</taxon>
        <taxon>Metazoa</taxon>
        <taxon>Chordata</taxon>
        <taxon>Craniata</taxon>
        <taxon>Vertebrata</taxon>
        <taxon>Euteleostomi</taxon>
        <taxon>Mammalia</taxon>
        <taxon>Eutheria</taxon>
        <taxon>Laurasiatheria</taxon>
        <taxon>Carnivora</taxon>
        <taxon>Caniformia</taxon>
        <taxon>Musteloidea</taxon>
        <taxon>Mustelidae</taxon>
        <taxon>Guloninae</taxon>
        <taxon>Gulo</taxon>
    </lineage>
</organism>
<dbReference type="Proteomes" id="UP000269945">
    <property type="component" value="Unassembled WGS sequence"/>
</dbReference>
<evidence type="ECO:0000313" key="2">
    <source>
        <dbReference type="Proteomes" id="UP000269945"/>
    </source>
</evidence>
<comment type="caution">
    <text evidence="1">The sequence shown here is derived from an EMBL/GenBank/DDBJ whole genome shotgun (WGS) entry which is preliminary data.</text>
</comment>
<gene>
    <name evidence="1" type="ORF">BN2614_LOCUS1</name>
</gene>
<name>A0A9X9Q214_GULGU</name>
<protein>
    <submittedName>
        <fullName evidence="1">Uncharacterized protein</fullName>
    </submittedName>
</protein>
<reference evidence="1 2" key="1">
    <citation type="submission" date="2018-10" db="EMBL/GenBank/DDBJ databases">
        <authorList>
            <person name="Ekblom R."/>
            <person name="Jareborg N."/>
        </authorList>
    </citation>
    <scope>NUCLEOTIDE SEQUENCE [LARGE SCALE GENOMIC DNA]</scope>
    <source>
        <tissue evidence="1">Muscle</tissue>
    </source>
</reference>
<dbReference type="EMBL" id="CYRY02021805">
    <property type="protein sequence ID" value="VCW97426.1"/>
    <property type="molecule type" value="Genomic_DNA"/>
</dbReference>
<accession>A0A9X9Q214</accession>
<proteinExistence type="predicted"/>
<sequence>MHQLVIHQCNETLRCCPIHACYIEFCSRGTGPKVSGTMCRKITIVDFRVNSLLRFIHQIWGED</sequence>